<dbReference type="DNASU" id="55893"/>
<evidence type="ECO:0000313" key="2">
    <source>
        <dbReference type="EMBL" id="BAG35014.1"/>
    </source>
</evidence>
<dbReference type="DisGeNET" id="55893"/>
<accession>Q7L9C8</accession>
<dbReference type="GeneID" id="55893"/>
<dbReference type="BioGRID-ORCS" id="55893">
    <property type="hits" value="23 hits in 1166 CRISPR screens"/>
</dbReference>
<dbReference type="AlphaFoldDB" id="Q7L9C8"/>
<reference evidence="1" key="1">
    <citation type="submission" date="2000-08" db="EMBL/GenBank/DDBJ databases">
        <title>NEDO human cDNA sequencing project.</title>
        <authorList>
            <person name="Kawabata A."/>
            <person name="Hikiji T."/>
            <person name="Kobatake N."/>
            <person name="Inagaki H."/>
            <person name="Ikema Y."/>
            <person name="Okamoto S."/>
            <person name="Okitani R."/>
            <person name="Ota T."/>
            <person name="Suzuki Y."/>
            <person name="Obayashi M."/>
            <person name="Nishi T."/>
            <person name="Shibahara T."/>
            <person name="Tanaka T."/>
            <person name="Nakamura Y."/>
            <person name="Isogai T."/>
            <person name="Sugano S."/>
        </authorList>
    </citation>
    <scope>NUCLEOTIDE SEQUENCE</scope>
</reference>
<dbReference type="EMBL" id="AK312078">
    <property type="protein sequence ID" value="BAG35014.1"/>
    <property type="molecule type" value="mRNA"/>
</dbReference>
<protein>
    <submittedName>
        <fullName evidence="2">cDNA, FLJ92359</fullName>
    </submittedName>
    <submittedName>
        <fullName evidence="1">cDNA: FLJ22423 fis, clone HRC08678</fullName>
    </submittedName>
</protein>
<evidence type="ECO:0000313" key="1">
    <source>
        <dbReference type="EMBL" id="BAB15352.1"/>
    </source>
</evidence>
<dbReference type="PIR" id="T46300">
    <property type="entry name" value="T46300"/>
</dbReference>
<sequence>MSISRAVLGEKEGGLGSVAPCQPALREDRVSHARMAGHVSVLVSHFPPSVTYLGIPQGLLECDCPLPSCLGYKSWPYVPAVRGSGNPTQPPVLGWSVSIHPLVVIEAALPVLGEDIWATRAPLAPSRRK</sequence>
<proteinExistence type="evidence at transcript level"/>
<dbReference type="KEGG" id="hsa:55893"/>
<name>Q7L9C8_HUMAN</name>
<dbReference type="CTD" id="55893"/>
<dbReference type="RefSeq" id="NP_061130.1">
    <property type="nucleotide sequence ID" value="NM_018660.2"/>
</dbReference>
<organism evidence="1">
    <name type="scientific">Homo sapiens</name>
    <name type="common">Human</name>
    <dbReference type="NCBI Taxonomy" id="9606"/>
    <lineage>
        <taxon>Eukaryota</taxon>
        <taxon>Metazoa</taxon>
        <taxon>Chordata</taxon>
        <taxon>Craniata</taxon>
        <taxon>Vertebrata</taxon>
        <taxon>Euteleostomi</taxon>
        <taxon>Mammalia</taxon>
        <taxon>Eutheria</taxon>
        <taxon>Euarchontoglires</taxon>
        <taxon>Primates</taxon>
        <taxon>Haplorrhini</taxon>
        <taxon>Catarrhini</taxon>
        <taxon>Hominidae</taxon>
        <taxon>Homo</taxon>
    </lineage>
</organism>
<dbReference type="OrthoDB" id="5950721at2759"/>
<dbReference type="EMBL" id="AK026076">
    <property type="protein sequence ID" value="BAB15352.1"/>
    <property type="molecule type" value="mRNA"/>
</dbReference>
<reference evidence="2" key="2">
    <citation type="submission" date="2008-01" db="EMBL/GenBank/DDBJ databases">
        <title>NEDO functional analysis of protein and research application project.</title>
        <authorList>
            <person name="Wakamatsu A."/>
            <person name="Yamamoto J."/>
            <person name="Kimura K."/>
            <person name="Kaida T."/>
            <person name="Tsuchiya K."/>
            <person name="Iida Y."/>
            <person name="Takayama Y."/>
            <person name="Murakawa K."/>
            <person name="Kanehori K."/>
            <person name="Andoh T."/>
            <person name="Kagawa N."/>
            <person name="Sato R."/>
            <person name="Kawamura Y."/>
            <person name="Tanaka S."/>
            <person name="Kisu Y."/>
            <person name="Sugano S."/>
            <person name="Goshima N."/>
            <person name="Nomura N."/>
            <person name="Isogai T."/>
        </authorList>
    </citation>
    <scope>NUCLEOTIDE SEQUENCE</scope>
    <source>
        <tissue evidence="2">Spleen</tissue>
    </source>
</reference>